<dbReference type="EMBL" id="HBIP01027013">
    <property type="protein sequence ID" value="CAE0501243.1"/>
    <property type="molecule type" value="Transcribed_RNA"/>
</dbReference>
<evidence type="ECO:0000313" key="2">
    <source>
        <dbReference type="EMBL" id="CAE0501243.1"/>
    </source>
</evidence>
<accession>A0A7S3R3L9</accession>
<gene>
    <name evidence="2" type="ORF">DTER00134_LOCUS16316</name>
</gene>
<feature type="compositionally biased region" description="Basic residues" evidence="1">
    <location>
        <begin position="1"/>
        <end position="14"/>
    </location>
</feature>
<sequence>MQARIRKQARTHPHTGRDTHTHTQAGRQAVTHRQAGTHTQRGRQAHTGAHTCIDTCRRAHIQACTHTGTHTYWQHTQAIMACLVLDKGRANGDSLCMRGWATKGTPTVQ</sequence>
<proteinExistence type="predicted"/>
<protein>
    <submittedName>
        <fullName evidence="2">Uncharacterized protein</fullName>
    </submittedName>
</protein>
<reference evidence="2" key="1">
    <citation type="submission" date="2021-01" db="EMBL/GenBank/DDBJ databases">
        <authorList>
            <person name="Corre E."/>
            <person name="Pelletier E."/>
            <person name="Niang G."/>
            <person name="Scheremetjew M."/>
            <person name="Finn R."/>
            <person name="Kale V."/>
            <person name="Holt S."/>
            <person name="Cochrane G."/>
            <person name="Meng A."/>
            <person name="Brown T."/>
            <person name="Cohen L."/>
        </authorList>
    </citation>
    <scope>NUCLEOTIDE SEQUENCE</scope>
    <source>
        <strain evidence="2">CCMP1320</strain>
    </source>
</reference>
<organism evidence="2">
    <name type="scientific">Dunaliella tertiolecta</name>
    <name type="common">Green alga</name>
    <dbReference type="NCBI Taxonomy" id="3047"/>
    <lineage>
        <taxon>Eukaryota</taxon>
        <taxon>Viridiplantae</taxon>
        <taxon>Chlorophyta</taxon>
        <taxon>core chlorophytes</taxon>
        <taxon>Chlorophyceae</taxon>
        <taxon>CS clade</taxon>
        <taxon>Chlamydomonadales</taxon>
        <taxon>Dunaliellaceae</taxon>
        <taxon>Dunaliella</taxon>
    </lineage>
</organism>
<name>A0A7S3R3L9_DUNTE</name>
<feature type="region of interest" description="Disordered" evidence="1">
    <location>
        <begin position="1"/>
        <end position="47"/>
    </location>
</feature>
<dbReference type="AlphaFoldDB" id="A0A7S3R3L9"/>
<evidence type="ECO:0000256" key="1">
    <source>
        <dbReference type="SAM" id="MobiDB-lite"/>
    </source>
</evidence>